<reference evidence="2" key="1">
    <citation type="journal article" date="2020" name="New Phytol.">
        <title>Comparative genomics reveals dynamic genome evolution in host specialist ectomycorrhizal fungi.</title>
        <authorList>
            <person name="Lofgren L.A."/>
            <person name="Nguyen N.H."/>
            <person name="Vilgalys R."/>
            <person name="Ruytinx J."/>
            <person name="Liao H.L."/>
            <person name="Branco S."/>
            <person name="Kuo A."/>
            <person name="LaButti K."/>
            <person name="Lipzen A."/>
            <person name="Andreopoulos W."/>
            <person name="Pangilinan J."/>
            <person name="Riley R."/>
            <person name="Hundley H."/>
            <person name="Na H."/>
            <person name="Barry K."/>
            <person name="Grigoriev I.V."/>
            <person name="Stajich J.E."/>
            <person name="Kennedy P.G."/>
        </authorList>
    </citation>
    <scope>NUCLEOTIDE SEQUENCE</scope>
    <source>
        <strain evidence="2">DOB743</strain>
    </source>
</reference>
<feature type="transmembrane region" description="Helical" evidence="1">
    <location>
        <begin position="12"/>
        <end position="29"/>
    </location>
</feature>
<feature type="non-terminal residue" evidence="2">
    <location>
        <position position="1"/>
    </location>
</feature>
<feature type="transmembrane region" description="Helical" evidence="1">
    <location>
        <begin position="49"/>
        <end position="74"/>
    </location>
</feature>
<dbReference type="AlphaFoldDB" id="A0A9P6ZY73"/>
<dbReference type="EMBL" id="JABBWD010000013">
    <property type="protein sequence ID" value="KAG1778974.1"/>
    <property type="molecule type" value="Genomic_DNA"/>
</dbReference>
<evidence type="ECO:0000256" key="1">
    <source>
        <dbReference type="SAM" id="Phobius"/>
    </source>
</evidence>
<proteinExistence type="predicted"/>
<dbReference type="Proteomes" id="UP000714275">
    <property type="component" value="Unassembled WGS sequence"/>
</dbReference>
<comment type="caution">
    <text evidence="2">The sequence shown here is derived from an EMBL/GenBank/DDBJ whole genome shotgun (WGS) entry which is preliminary data.</text>
</comment>
<gene>
    <name evidence="2" type="ORF">EV702DRAFT_1089091</name>
</gene>
<keyword evidence="1" id="KW-0472">Membrane</keyword>
<keyword evidence="1" id="KW-1133">Transmembrane helix</keyword>
<keyword evidence="1" id="KW-0812">Transmembrane</keyword>
<accession>A0A9P6ZY73</accession>
<keyword evidence="3" id="KW-1185">Reference proteome</keyword>
<name>A0A9P6ZY73_9AGAM</name>
<evidence type="ECO:0000313" key="3">
    <source>
        <dbReference type="Proteomes" id="UP000714275"/>
    </source>
</evidence>
<evidence type="ECO:0000313" key="2">
    <source>
        <dbReference type="EMBL" id="KAG1778974.1"/>
    </source>
</evidence>
<organism evidence="2 3">
    <name type="scientific">Suillus placidus</name>
    <dbReference type="NCBI Taxonomy" id="48579"/>
    <lineage>
        <taxon>Eukaryota</taxon>
        <taxon>Fungi</taxon>
        <taxon>Dikarya</taxon>
        <taxon>Basidiomycota</taxon>
        <taxon>Agaricomycotina</taxon>
        <taxon>Agaricomycetes</taxon>
        <taxon>Agaricomycetidae</taxon>
        <taxon>Boletales</taxon>
        <taxon>Suillineae</taxon>
        <taxon>Suillaceae</taxon>
        <taxon>Suillus</taxon>
    </lineage>
</organism>
<dbReference type="OrthoDB" id="2665338at2759"/>
<protein>
    <submittedName>
        <fullName evidence="2">Uncharacterized protein</fullName>
    </submittedName>
</protein>
<sequence length="75" mass="8221">MSLYNQKSGFQHVTGFCLPCAISLSIFGWSRISIQQISITNQDVSSSAIHHHCICIGYSALCIIIALCLPYLCLS</sequence>